<feature type="chain" id="PRO_5009192299" evidence="1">
    <location>
        <begin position="17"/>
        <end position="290"/>
    </location>
</feature>
<accession>A0A1E7EVJ9</accession>
<keyword evidence="1" id="KW-0732">Signal</keyword>
<evidence type="ECO:0000313" key="3">
    <source>
        <dbReference type="Proteomes" id="UP000095751"/>
    </source>
</evidence>
<evidence type="ECO:0000313" key="2">
    <source>
        <dbReference type="EMBL" id="OEU09877.1"/>
    </source>
</evidence>
<evidence type="ECO:0000256" key="1">
    <source>
        <dbReference type="SAM" id="SignalP"/>
    </source>
</evidence>
<dbReference type="EMBL" id="KV784374">
    <property type="protein sequence ID" value="OEU09877.1"/>
    <property type="molecule type" value="Genomic_DNA"/>
</dbReference>
<dbReference type="Proteomes" id="UP000095751">
    <property type="component" value="Unassembled WGS sequence"/>
</dbReference>
<dbReference type="KEGG" id="fcy:FRACYDRAFT_271290"/>
<sequence>MLLLLLLLQLPFMVLADDGMTNWSWSGSSIEDDWCYNRFKGVISGYNPFYDNYLSTIPISNGNIQIEINGQSVAADQKFVTLQYVRRDELTPYMDLNITTTNIFEGAIKGIKDHGRTFSALRPYQELPMPFTSITGTPKDQPIKLNVLHIIADEKSRTCNVSRLDTIYITIQHLVLPEIGTFEACNICNNDTYHRMNKYEMGVIQEFGYEAECPELQRIALDGRLSEKNCREQKGDSPGPIFSRRCTCLYSNGKTREEEQKDWKESSGKAFTTGVESVVLLWLIIAFLFY</sequence>
<protein>
    <submittedName>
        <fullName evidence="2">Uncharacterized protein</fullName>
    </submittedName>
</protein>
<proteinExistence type="predicted"/>
<reference evidence="2 3" key="1">
    <citation type="submission" date="2016-09" db="EMBL/GenBank/DDBJ databases">
        <title>Extensive genetic diversity and differential bi-allelic expression allows diatom success in the polar Southern Ocean.</title>
        <authorList>
            <consortium name="DOE Joint Genome Institute"/>
            <person name="Mock T."/>
            <person name="Otillar R.P."/>
            <person name="Strauss J."/>
            <person name="Dupont C."/>
            <person name="Frickenhaus S."/>
            <person name="Maumus F."/>
            <person name="Mcmullan M."/>
            <person name="Sanges R."/>
            <person name="Schmutz J."/>
            <person name="Toseland A."/>
            <person name="Valas R."/>
            <person name="Veluchamy A."/>
            <person name="Ward B.J."/>
            <person name="Allen A."/>
            <person name="Barry K."/>
            <person name="Falciatore A."/>
            <person name="Ferrante M."/>
            <person name="Fortunato A.E."/>
            <person name="Gloeckner G."/>
            <person name="Gruber A."/>
            <person name="Hipkin R."/>
            <person name="Janech M."/>
            <person name="Kroth P."/>
            <person name="Leese F."/>
            <person name="Lindquist E."/>
            <person name="Lyon B.R."/>
            <person name="Martin J."/>
            <person name="Mayer C."/>
            <person name="Parker M."/>
            <person name="Quesneville H."/>
            <person name="Raymond J."/>
            <person name="Uhlig C."/>
            <person name="Valentin K.U."/>
            <person name="Worden A.Z."/>
            <person name="Armbrust E.V."/>
            <person name="Bowler C."/>
            <person name="Green B."/>
            <person name="Moulton V."/>
            <person name="Van Oosterhout C."/>
            <person name="Grigoriev I."/>
        </authorList>
    </citation>
    <scope>NUCLEOTIDE SEQUENCE [LARGE SCALE GENOMIC DNA]</scope>
    <source>
        <strain evidence="2 3">CCMP1102</strain>
    </source>
</reference>
<dbReference type="InParanoid" id="A0A1E7EVJ9"/>
<organism evidence="2 3">
    <name type="scientific">Fragilariopsis cylindrus CCMP1102</name>
    <dbReference type="NCBI Taxonomy" id="635003"/>
    <lineage>
        <taxon>Eukaryota</taxon>
        <taxon>Sar</taxon>
        <taxon>Stramenopiles</taxon>
        <taxon>Ochrophyta</taxon>
        <taxon>Bacillariophyta</taxon>
        <taxon>Bacillariophyceae</taxon>
        <taxon>Bacillariophycidae</taxon>
        <taxon>Bacillariales</taxon>
        <taxon>Bacillariaceae</taxon>
        <taxon>Fragilariopsis</taxon>
    </lineage>
</organism>
<name>A0A1E7EVJ9_9STRA</name>
<dbReference type="AlphaFoldDB" id="A0A1E7EVJ9"/>
<feature type="signal peptide" evidence="1">
    <location>
        <begin position="1"/>
        <end position="16"/>
    </location>
</feature>
<gene>
    <name evidence="2" type="ORF">FRACYDRAFT_271290</name>
</gene>
<keyword evidence="3" id="KW-1185">Reference proteome</keyword>